<gene>
    <name evidence="3" type="ORF">NF867_08930</name>
</gene>
<dbReference type="InterPro" id="IPR010559">
    <property type="entry name" value="Sig_transdc_His_kin_internal"/>
</dbReference>
<dbReference type="AlphaFoldDB" id="A0A9X2F2J9"/>
<dbReference type="RefSeq" id="WP_252587475.1">
    <property type="nucleotide sequence ID" value="NZ_JAMWYS010000028.1"/>
</dbReference>
<name>A0A9X2F2J9_9SPHI</name>
<evidence type="ECO:0000259" key="2">
    <source>
        <dbReference type="Pfam" id="PF06580"/>
    </source>
</evidence>
<dbReference type="PANTHER" id="PTHR34220:SF7">
    <property type="entry name" value="SENSOR HISTIDINE KINASE YPDA"/>
    <property type="match status" value="1"/>
</dbReference>
<evidence type="ECO:0000313" key="4">
    <source>
        <dbReference type="Proteomes" id="UP001155182"/>
    </source>
</evidence>
<evidence type="ECO:0000256" key="1">
    <source>
        <dbReference type="SAM" id="Phobius"/>
    </source>
</evidence>
<reference evidence="3" key="1">
    <citation type="submission" date="2022-06" db="EMBL/GenBank/DDBJ databases">
        <title>Solitalea sp. MAHUQ-68 isolated from rhizospheric soil.</title>
        <authorList>
            <person name="Huq M.A."/>
        </authorList>
    </citation>
    <scope>NUCLEOTIDE SEQUENCE</scope>
    <source>
        <strain evidence="3">MAHUQ-68</strain>
    </source>
</reference>
<organism evidence="3 4">
    <name type="scientific">Solitalea agri</name>
    <dbReference type="NCBI Taxonomy" id="2953739"/>
    <lineage>
        <taxon>Bacteria</taxon>
        <taxon>Pseudomonadati</taxon>
        <taxon>Bacteroidota</taxon>
        <taxon>Sphingobacteriia</taxon>
        <taxon>Sphingobacteriales</taxon>
        <taxon>Sphingobacteriaceae</taxon>
        <taxon>Solitalea</taxon>
    </lineage>
</organism>
<feature type="transmembrane region" description="Helical" evidence="1">
    <location>
        <begin position="89"/>
        <end position="111"/>
    </location>
</feature>
<dbReference type="SUPFAM" id="SSF55874">
    <property type="entry name" value="ATPase domain of HSP90 chaperone/DNA topoisomerase II/histidine kinase"/>
    <property type="match status" value="1"/>
</dbReference>
<keyword evidence="4" id="KW-1185">Reference proteome</keyword>
<comment type="caution">
    <text evidence="3">The sequence shown here is derived from an EMBL/GenBank/DDBJ whole genome shotgun (WGS) entry which is preliminary data.</text>
</comment>
<sequence>MSQPNSVQKKHEHSLLYYNLKYGKTGLVVGVAICLLNYLQDFKLSGKSIFISFLFSIVITHTITNLIYLSRCLFNRKKEYTPKEIALDLALMFVGIFFATEFCFFMIYLIYGNWVSFDKQIPSIAFNLFLGFLIGGFRQLNMLQKVNYELKLRDSDYQLAKLQELKTRAELEALQSKINPHFLYNSLNSIASLIHQDADKAEEMVLKLSKLFRYAINSSDENYTSLAYEIDIVKTYLDIESIRLGDRLQTTFTIDNSLNEEKIPRFLLQPLIENSIKHGISKVAQHGKIEIGAERTNENELKLWVADNGPDFPTELNPGYGLQSTFDKLKLLYNDEYKLNIMKTPEKRIQIIIPKFVFKS</sequence>
<dbReference type="GO" id="GO:0016020">
    <property type="term" value="C:membrane"/>
    <property type="evidence" value="ECO:0007669"/>
    <property type="project" value="InterPro"/>
</dbReference>
<keyword evidence="1" id="KW-1133">Transmembrane helix</keyword>
<feature type="transmembrane region" description="Helical" evidence="1">
    <location>
        <begin position="51"/>
        <end position="69"/>
    </location>
</feature>
<feature type="transmembrane region" description="Helical" evidence="1">
    <location>
        <begin position="123"/>
        <end position="143"/>
    </location>
</feature>
<dbReference type="InterPro" id="IPR036890">
    <property type="entry name" value="HATPase_C_sf"/>
</dbReference>
<keyword evidence="3" id="KW-0418">Kinase</keyword>
<dbReference type="EMBL" id="JAMWYS010000028">
    <property type="protein sequence ID" value="MCO4292984.1"/>
    <property type="molecule type" value="Genomic_DNA"/>
</dbReference>
<dbReference type="GO" id="GO:0000155">
    <property type="term" value="F:phosphorelay sensor kinase activity"/>
    <property type="evidence" value="ECO:0007669"/>
    <property type="project" value="InterPro"/>
</dbReference>
<dbReference type="Gene3D" id="3.30.565.10">
    <property type="entry name" value="Histidine kinase-like ATPase, C-terminal domain"/>
    <property type="match status" value="1"/>
</dbReference>
<feature type="transmembrane region" description="Helical" evidence="1">
    <location>
        <begin position="21"/>
        <end position="39"/>
    </location>
</feature>
<feature type="domain" description="Signal transduction histidine kinase internal region" evidence="2">
    <location>
        <begin position="169"/>
        <end position="248"/>
    </location>
</feature>
<dbReference type="PANTHER" id="PTHR34220">
    <property type="entry name" value="SENSOR HISTIDINE KINASE YPDA"/>
    <property type="match status" value="1"/>
</dbReference>
<keyword evidence="1" id="KW-0812">Transmembrane</keyword>
<evidence type="ECO:0000313" key="3">
    <source>
        <dbReference type="EMBL" id="MCO4292984.1"/>
    </source>
</evidence>
<protein>
    <submittedName>
        <fullName evidence="3">Histidine kinase</fullName>
    </submittedName>
</protein>
<keyword evidence="3" id="KW-0808">Transferase</keyword>
<accession>A0A9X2F2J9</accession>
<proteinExistence type="predicted"/>
<dbReference type="Proteomes" id="UP001155182">
    <property type="component" value="Unassembled WGS sequence"/>
</dbReference>
<dbReference type="InterPro" id="IPR050640">
    <property type="entry name" value="Bact_2-comp_sensor_kinase"/>
</dbReference>
<keyword evidence="1" id="KW-0472">Membrane</keyword>
<dbReference type="Pfam" id="PF06580">
    <property type="entry name" value="His_kinase"/>
    <property type="match status" value="1"/>
</dbReference>